<evidence type="ECO:0000313" key="1">
    <source>
        <dbReference type="EMBL" id="CDJ64289.1"/>
    </source>
</evidence>
<accession>U6MP90</accession>
<dbReference type="EMBL" id="HG722931">
    <property type="protein sequence ID" value="CDJ64289.1"/>
    <property type="molecule type" value="Genomic_DNA"/>
</dbReference>
<sequence length="174" mass="19174">MNENARDSVQIVDSLASAAGPGSVAQLKRLLAREESRFRALAAAADLAGSAQKIGKLIQENKSTEVMQAQLEAVCRVELQLRKRARKALNYEGLKDNEKLKKEYSKLSCEVQQEMKRSALCSTCTCAEVEFGRQAEKYIRASAAALRTPRTCQARSARTESCEALGCAFRENLN</sequence>
<name>U6MP90_9EIME</name>
<dbReference type="Proteomes" id="UP000030754">
    <property type="component" value="Unassembled WGS sequence"/>
</dbReference>
<dbReference type="AlphaFoldDB" id="U6MP90"/>
<reference evidence="1" key="1">
    <citation type="submission" date="2013-10" db="EMBL/GenBank/DDBJ databases">
        <title>Genomic analysis of the causative agents of coccidiosis in chickens.</title>
        <authorList>
            <person name="Reid A.J."/>
            <person name="Blake D."/>
            <person name="Billington K."/>
            <person name="Browne H."/>
            <person name="Dunn M."/>
            <person name="Hung S."/>
            <person name="Kawahara F."/>
            <person name="Miranda-Saavedra D."/>
            <person name="Mourier T."/>
            <person name="Nagra H."/>
            <person name="Otto T.D."/>
            <person name="Rawlings N."/>
            <person name="Sanchez A."/>
            <person name="Sanders M."/>
            <person name="Subramaniam C."/>
            <person name="Tay Y."/>
            <person name="Dear P."/>
            <person name="Doerig C."/>
            <person name="Gruber A."/>
            <person name="Parkinson J."/>
            <person name="Shirley M."/>
            <person name="Wan K.L."/>
            <person name="Berriman M."/>
            <person name="Tomley F."/>
            <person name="Pain A."/>
        </authorList>
    </citation>
    <scope>NUCLEOTIDE SEQUENCE [LARGE SCALE GENOMIC DNA]</scope>
    <source>
        <strain evidence="1">Houghton</strain>
    </source>
</reference>
<reference evidence="1" key="2">
    <citation type="submission" date="2013-10" db="EMBL/GenBank/DDBJ databases">
        <authorList>
            <person name="Aslett M."/>
        </authorList>
    </citation>
    <scope>NUCLEOTIDE SEQUENCE [LARGE SCALE GENOMIC DNA]</scope>
    <source>
        <strain evidence="1">Houghton</strain>
    </source>
</reference>
<dbReference type="GeneID" id="25477278"/>
<dbReference type="VEuPathDB" id="ToxoDB:ENH_00071460"/>
<gene>
    <name evidence="1" type="ORF">ENH_00071460</name>
</gene>
<dbReference type="OrthoDB" id="10587224at2759"/>
<keyword evidence="2" id="KW-1185">Reference proteome</keyword>
<dbReference type="RefSeq" id="XP_013432756.1">
    <property type="nucleotide sequence ID" value="XM_013577302.1"/>
</dbReference>
<protein>
    <submittedName>
        <fullName evidence="1">Uncharacterized protein</fullName>
    </submittedName>
</protein>
<organism evidence="1 2">
    <name type="scientific">Eimeria necatrix</name>
    <dbReference type="NCBI Taxonomy" id="51315"/>
    <lineage>
        <taxon>Eukaryota</taxon>
        <taxon>Sar</taxon>
        <taxon>Alveolata</taxon>
        <taxon>Apicomplexa</taxon>
        <taxon>Conoidasida</taxon>
        <taxon>Coccidia</taxon>
        <taxon>Eucoccidiorida</taxon>
        <taxon>Eimeriorina</taxon>
        <taxon>Eimeriidae</taxon>
        <taxon>Eimeria</taxon>
    </lineage>
</organism>
<proteinExistence type="predicted"/>
<evidence type="ECO:0000313" key="2">
    <source>
        <dbReference type="Proteomes" id="UP000030754"/>
    </source>
</evidence>